<feature type="signal peptide" evidence="1">
    <location>
        <begin position="1"/>
        <end position="21"/>
    </location>
</feature>
<name>A0A916J8P5_9BACT</name>
<accession>A0A916J8P5</accession>
<dbReference type="AlphaFoldDB" id="A0A916J8P5"/>
<sequence length="388" mass="43371">MMKTSIIISLLLLICFHEVAAQDETVLLSKMKINFAVPDLPAQKLLGSGDSKLLRPSTVEALSVILPQFVQSGSLTIPQSFSAEIAPFILVKQNKAIHLSDYIKNRTINSLRISIATGQDSTDKKLNARKLGVGFRISLLDKGDLKTDNGSLLALAKQLQGHILNEIDVRNRFMKENHMNIVTFDEKMNNDTTFVKTFEQYYNDKFMEIPEAHRINVTGAILGKADTKSIAELIEDYKKDNWNSAKVDMAVAFTAVSSDSLIRNLKKDNFSAWLSGAHPISKWGQVLWSANYEHASVVNEDLKREQSNGITLSSRIFAGNNEAKGFLEAQYSTNSFRKENVWFSYLGGEIYLISGIWLNLYAGIKKSSLLSKAELVSSFDFRFTLPGK</sequence>
<evidence type="ECO:0000256" key="1">
    <source>
        <dbReference type="SAM" id="SignalP"/>
    </source>
</evidence>
<dbReference type="RefSeq" id="WP_215237300.1">
    <property type="nucleotide sequence ID" value="NZ_CAJRAF010000001.1"/>
</dbReference>
<feature type="chain" id="PRO_5037271794" evidence="1">
    <location>
        <begin position="22"/>
        <end position="388"/>
    </location>
</feature>
<dbReference type="Proteomes" id="UP000680038">
    <property type="component" value="Unassembled WGS sequence"/>
</dbReference>
<protein>
    <submittedName>
        <fullName evidence="2">Uncharacterized protein</fullName>
    </submittedName>
</protein>
<organism evidence="2 3">
    <name type="scientific">Dyadobacter helix</name>
    <dbReference type="NCBI Taxonomy" id="2822344"/>
    <lineage>
        <taxon>Bacteria</taxon>
        <taxon>Pseudomonadati</taxon>
        <taxon>Bacteroidota</taxon>
        <taxon>Cytophagia</taxon>
        <taxon>Cytophagales</taxon>
        <taxon>Spirosomataceae</taxon>
        <taxon>Dyadobacter</taxon>
    </lineage>
</organism>
<gene>
    <name evidence="2" type="ORF">DYBT9275_00553</name>
</gene>
<evidence type="ECO:0000313" key="3">
    <source>
        <dbReference type="Proteomes" id="UP000680038"/>
    </source>
</evidence>
<reference evidence="2" key="1">
    <citation type="submission" date="2021-04" db="EMBL/GenBank/DDBJ databases">
        <authorList>
            <person name="Rodrigo-Torres L."/>
            <person name="Arahal R. D."/>
            <person name="Lucena T."/>
        </authorList>
    </citation>
    <scope>NUCLEOTIDE SEQUENCE</scope>
    <source>
        <strain evidence="2">CECT 9275</strain>
    </source>
</reference>
<comment type="caution">
    <text evidence="2">The sequence shown here is derived from an EMBL/GenBank/DDBJ whole genome shotgun (WGS) entry which is preliminary data.</text>
</comment>
<dbReference type="EMBL" id="CAJRAF010000001">
    <property type="protein sequence ID" value="CAG4990540.1"/>
    <property type="molecule type" value="Genomic_DNA"/>
</dbReference>
<keyword evidence="1" id="KW-0732">Signal</keyword>
<evidence type="ECO:0000313" key="2">
    <source>
        <dbReference type="EMBL" id="CAG4990540.1"/>
    </source>
</evidence>
<proteinExistence type="predicted"/>
<keyword evidence="3" id="KW-1185">Reference proteome</keyword>